<evidence type="ECO:0000256" key="1">
    <source>
        <dbReference type="SAM" id="Phobius"/>
    </source>
</evidence>
<keyword evidence="1" id="KW-0812">Transmembrane</keyword>
<gene>
    <name evidence="2" type="ORF">MGWOODY_Smn1754</name>
</gene>
<organism evidence="2">
    <name type="scientific">hydrothermal vent metagenome</name>
    <dbReference type="NCBI Taxonomy" id="652676"/>
    <lineage>
        <taxon>unclassified sequences</taxon>
        <taxon>metagenomes</taxon>
        <taxon>ecological metagenomes</taxon>
    </lineage>
</organism>
<evidence type="ECO:0000313" key="2">
    <source>
        <dbReference type="EMBL" id="CUS44762.1"/>
    </source>
</evidence>
<keyword evidence="1" id="KW-0472">Membrane</keyword>
<reference evidence="2" key="1">
    <citation type="submission" date="2015-10" db="EMBL/GenBank/DDBJ databases">
        <authorList>
            <person name="Gilbert D.G."/>
        </authorList>
    </citation>
    <scope>NUCLEOTIDE SEQUENCE</scope>
</reference>
<dbReference type="EMBL" id="CZQE01000177">
    <property type="protein sequence ID" value="CUS44762.1"/>
    <property type="molecule type" value="Genomic_DNA"/>
</dbReference>
<sequence>MRRVKRTPPRGLFQDHDRFSGGIAFLILIFISVALWAWLIFSFA</sequence>
<name>A0A170PNX1_9ZZZZ</name>
<keyword evidence="1" id="KW-1133">Transmembrane helix</keyword>
<proteinExistence type="predicted"/>
<dbReference type="AlphaFoldDB" id="A0A170PNX1"/>
<feature type="transmembrane region" description="Helical" evidence="1">
    <location>
        <begin position="21"/>
        <end position="41"/>
    </location>
</feature>
<accession>A0A170PNX1</accession>
<protein>
    <submittedName>
        <fullName evidence="2">Uncharacterized protein</fullName>
    </submittedName>
</protein>